<organism evidence="1 2">
    <name type="scientific">Mucor lusitanicus CBS 277.49</name>
    <dbReference type="NCBI Taxonomy" id="747725"/>
    <lineage>
        <taxon>Eukaryota</taxon>
        <taxon>Fungi</taxon>
        <taxon>Fungi incertae sedis</taxon>
        <taxon>Mucoromycota</taxon>
        <taxon>Mucoromycotina</taxon>
        <taxon>Mucoromycetes</taxon>
        <taxon>Mucorales</taxon>
        <taxon>Mucorineae</taxon>
        <taxon>Mucoraceae</taxon>
        <taxon>Mucor</taxon>
    </lineage>
</organism>
<dbReference type="OrthoDB" id="2288827at2759"/>
<accession>A0A168NTX3</accession>
<evidence type="ECO:0000313" key="2">
    <source>
        <dbReference type="Proteomes" id="UP000077051"/>
    </source>
</evidence>
<dbReference type="VEuPathDB" id="FungiDB:MUCCIDRAFT_160366"/>
<protein>
    <submittedName>
        <fullName evidence="1">Uncharacterized protein</fullName>
    </submittedName>
</protein>
<dbReference type="Proteomes" id="UP000077051">
    <property type="component" value="Unassembled WGS sequence"/>
</dbReference>
<dbReference type="EMBL" id="AMYB01000002">
    <property type="protein sequence ID" value="OAD06733.1"/>
    <property type="molecule type" value="Genomic_DNA"/>
</dbReference>
<proteinExistence type="predicted"/>
<dbReference type="AlphaFoldDB" id="A0A168NTX3"/>
<comment type="caution">
    <text evidence="1">The sequence shown here is derived from an EMBL/GenBank/DDBJ whole genome shotgun (WGS) entry which is preliminary data.</text>
</comment>
<dbReference type="InterPro" id="IPR040521">
    <property type="entry name" value="KDZ"/>
</dbReference>
<dbReference type="PANTHER" id="PTHR33096:SF1">
    <property type="entry name" value="CXC1-LIKE CYSTEINE CLUSTER ASSOCIATED WITH KDZ TRANSPOSASES DOMAIN-CONTAINING PROTEIN"/>
    <property type="match status" value="1"/>
</dbReference>
<reference evidence="1 2" key="1">
    <citation type="submission" date="2015-06" db="EMBL/GenBank/DDBJ databases">
        <title>Expansion of signal transduction pathways in fungi by whole-genome duplication.</title>
        <authorList>
            <consortium name="DOE Joint Genome Institute"/>
            <person name="Corrochano L.M."/>
            <person name="Kuo A."/>
            <person name="Marcet-Houben M."/>
            <person name="Polaino S."/>
            <person name="Salamov A."/>
            <person name="Villalobos J.M."/>
            <person name="Alvarez M.I."/>
            <person name="Avalos J."/>
            <person name="Benito E.P."/>
            <person name="Benoit I."/>
            <person name="Burger G."/>
            <person name="Camino L.P."/>
            <person name="Canovas D."/>
            <person name="Cerda-Olmedo E."/>
            <person name="Cheng J.-F."/>
            <person name="Dominguez A."/>
            <person name="Elias M."/>
            <person name="Eslava A.P."/>
            <person name="Glaser F."/>
            <person name="Grimwood J."/>
            <person name="Gutierrez G."/>
            <person name="Heitman J."/>
            <person name="Henrissat B."/>
            <person name="Iturriaga E.A."/>
            <person name="Lang B.F."/>
            <person name="Lavin J.L."/>
            <person name="Lee S."/>
            <person name="Li W."/>
            <person name="Lindquist E."/>
            <person name="Lopez-Garcia S."/>
            <person name="Luque E.M."/>
            <person name="Marcos A.T."/>
            <person name="Martin J."/>
            <person name="Mccluskey K."/>
            <person name="Medina H.R."/>
            <person name="Miralles-Duran A."/>
            <person name="Miyazaki A."/>
            <person name="Munoz-Torres E."/>
            <person name="Oguiza J.A."/>
            <person name="Ohm R."/>
            <person name="Olmedo M."/>
            <person name="Orejas M."/>
            <person name="Ortiz-Castellanos L."/>
            <person name="Pisabarro A.G."/>
            <person name="Rodriguez-Romero J."/>
            <person name="Ruiz-Herrera J."/>
            <person name="Ruiz-Vazquez R."/>
            <person name="Sanz C."/>
            <person name="Schackwitz W."/>
            <person name="Schmutz J."/>
            <person name="Shahriari M."/>
            <person name="Shelest E."/>
            <person name="Silva-Franco F."/>
            <person name="Soanes D."/>
            <person name="Syed K."/>
            <person name="Tagua V.G."/>
            <person name="Talbot N.J."/>
            <person name="Thon M."/>
            <person name="De Vries R.P."/>
            <person name="Wiebenga A."/>
            <person name="Yadav J.S."/>
            <person name="Braun E.L."/>
            <person name="Baker S."/>
            <person name="Garre V."/>
            <person name="Horwitz B."/>
            <person name="Torres-Martinez S."/>
            <person name="Idnurm A."/>
            <person name="Herrera-Estrella A."/>
            <person name="Gabaldon T."/>
            <person name="Grigoriev I.V."/>
        </authorList>
    </citation>
    <scope>NUCLEOTIDE SEQUENCE [LARGE SCALE GENOMIC DNA]</scope>
    <source>
        <strain evidence="1 2">CBS 277.49</strain>
    </source>
</reference>
<dbReference type="STRING" id="747725.A0A168NTX3"/>
<dbReference type="PANTHER" id="PTHR33096">
    <property type="entry name" value="CXC2 DOMAIN-CONTAINING PROTEIN"/>
    <property type="match status" value="1"/>
</dbReference>
<name>A0A168NTX3_MUCCL</name>
<keyword evidence="2" id="KW-1185">Reference proteome</keyword>
<gene>
    <name evidence="1" type="ORF">MUCCIDRAFT_160366</name>
</gene>
<dbReference type="Pfam" id="PF18758">
    <property type="entry name" value="KDZ"/>
    <property type="match status" value="1"/>
</dbReference>
<sequence length="344" mass="39001">MQNQPTVNINFHAIQEMHNTISQSETMSAVHKSTMHDFLDDMHDMYLRGYKGRSFSGANMSQAVWDAMDRCGQAEANTGSLDCIAPSKHTFKAILSLSGFKNFIADKNEARTLYRQRRDALCEVPVHFRHWGRMESARGVGNENQKRQFIPMDASVYNSLQVIYRNVYKHAMDRLREKNSVALPVGCYACYGAERKLVSMDGNFSWKRRKDRASIKDNSEQGIFTASSAEIALIAPPEEVELFHDYAEATDEECLLQDLDSDFRAGSSDRRRQNATRFDESGVFSLNCARHGIVERVFDIFGGEGHKYALAAISHVVEGLGNEEKLGVLYDIVCKCHKRIEIYS</sequence>
<evidence type="ECO:0000313" key="1">
    <source>
        <dbReference type="EMBL" id="OAD06733.1"/>
    </source>
</evidence>